<keyword evidence="1" id="KW-0812">Transmembrane</keyword>
<name>A0A0N5CKT2_THECL</name>
<dbReference type="Gene3D" id="2.30.30.140">
    <property type="match status" value="1"/>
</dbReference>
<evidence type="ECO:0000313" key="4">
    <source>
        <dbReference type="Proteomes" id="UP000276776"/>
    </source>
</evidence>
<organism evidence="5">
    <name type="scientific">Thelazia callipaeda</name>
    <name type="common">Oriental eyeworm</name>
    <name type="synonym">Parasitic nematode</name>
    <dbReference type="NCBI Taxonomy" id="103827"/>
    <lineage>
        <taxon>Eukaryota</taxon>
        <taxon>Metazoa</taxon>
        <taxon>Ecdysozoa</taxon>
        <taxon>Nematoda</taxon>
        <taxon>Chromadorea</taxon>
        <taxon>Rhabditida</taxon>
        <taxon>Spirurina</taxon>
        <taxon>Spiruromorpha</taxon>
        <taxon>Thelazioidea</taxon>
        <taxon>Thelaziidae</taxon>
        <taxon>Thelazia</taxon>
    </lineage>
</organism>
<evidence type="ECO:0000313" key="3">
    <source>
        <dbReference type="EMBL" id="VDM95762.1"/>
    </source>
</evidence>
<dbReference type="Proteomes" id="UP000276776">
    <property type="component" value="Unassembled WGS sequence"/>
</dbReference>
<proteinExistence type="predicted"/>
<evidence type="ECO:0000256" key="1">
    <source>
        <dbReference type="SAM" id="Phobius"/>
    </source>
</evidence>
<dbReference type="Pfam" id="PF00567">
    <property type="entry name" value="TUDOR"/>
    <property type="match status" value="1"/>
</dbReference>
<dbReference type="SUPFAM" id="SSF63748">
    <property type="entry name" value="Tudor/PWWP/MBT"/>
    <property type="match status" value="2"/>
</dbReference>
<dbReference type="STRING" id="103827.A0A0N5CKT2"/>
<keyword evidence="4" id="KW-1185">Reference proteome</keyword>
<dbReference type="OMA" id="IYMLRTD"/>
<keyword evidence="1" id="KW-0472">Membrane</keyword>
<accession>A0A0N5CKT2</accession>
<keyword evidence="1" id="KW-1133">Transmembrane helix</keyword>
<dbReference type="WBParaSite" id="TCLT_0000069401-mRNA-1">
    <property type="protein sequence ID" value="TCLT_0000069401-mRNA-1"/>
    <property type="gene ID" value="TCLT_0000069401"/>
</dbReference>
<dbReference type="EMBL" id="UYYF01000057">
    <property type="protein sequence ID" value="VDM95762.1"/>
    <property type="molecule type" value="Genomic_DNA"/>
</dbReference>
<protein>
    <submittedName>
        <fullName evidence="5">Tudor domain-containing protein</fullName>
    </submittedName>
</protein>
<feature type="transmembrane region" description="Helical" evidence="1">
    <location>
        <begin position="207"/>
        <end position="228"/>
    </location>
</feature>
<feature type="domain" description="Tudor" evidence="2">
    <location>
        <begin position="41"/>
        <end position="134"/>
    </location>
</feature>
<dbReference type="OrthoDB" id="5818567at2759"/>
<evidence type="ECO:0000259" key="2">
    <source>
        <dbReference type="Pfam" id="PF00567"/>
    </source>
</evidence>
<sequence length="888" mass="100998">MDNIMLRRNFKSVFANHYGYPGLSSVLKVIGIFRHYDSFRQHFTCTLKEDEDLYDALNLEISKIYNGEMDSCCIAPRVTHTDIYVARVNECWKRVRLDEINYTRNKCVIEAIDDGQLFTVDRNDIFTLHPKLLSNQFRRPLCVRFVLPLKRSSLSIAGFSDGQVRSGQLVNIFVLSDQEPFLALFTEGLRIKADKLTDDLDPGSARLWLIIFIAKLLTYVIILISTHVGNLQQPTRATTLSCESVRCRGVAYGSYTTANLPCDVWCDVTVVAFESLEEVKERRKLLKILRICDEERALLDKQKIYDKRFSEQSIRLMYLEELLDSVYGSEGIRVRLAFETELHITEGLACVTWDALNAVLIYALVDSISNAARWLRARITCISGDRSVVDVTAVDYPSVTLRGVNFRNGEIYMLRTDLLFPPLCCSIRAIDTNGKLGSIAHFTIAKEVLQIGAHVRVFSPSSSTLSVIELASGVKLEEYIEHAVEVDYVRRSRFNQNYGLETTNAVGSLLFVVSVCSLETERPCYSKNRGLYSDMVSFSSSMGSFPRTVLPHERHFESFSQSLSLGSQRRPLRCGVSVLQSLKRRSMDAFAKPCASHLNPVPSSSITPALSYSSSHSQFKMPNIYLHSSQRKLVDSSRLFLPVDKHKQKQSDLPCASSESDYLNKTLMSCESESDNETFGRSVNRNQLKDSSLATVRPSPPLCNSDSYSENSDLLRREAEIDPETKKQYEALRKELSRCGNSNLSLVSGTWCCENEYYLFWCTDNCCWMRVKIVAREDDDWKILCVDTGEEKFVKYNSLFFRLPKQFTINEWPPTCIGPLRLLGRMDARWLGIGARVFLRSLCEYSRSLTAVFGKGDSDRSVILYDELGRCLNENFLKFIESEANTMQ</sequence>
<evidence type="ECO:0000313" key="5">
    <source>
        <dbReference type="WBParaSite" id="TCLT_0000069401-mRNA-1"/>
    </source>
</evidence>
<dbReference type="InterPro" id="IPR002999">
    <property type="entry name" value="Tudor"/>
</dbReference>
<reference evidence="3 4" key="2">
    <citation type="submission" date="2018-11" db="EMBL/GenBank/DDBJ databases">
        <authorList>
            <consortium name="Pathogen Informatics"/>
        </authorList>
    </citation>
    <scope>NUCLEOTIDE SEQUENCE [LARGE SCALE GENOMIC DNA]</scope>
</reference>
<dbReference type="CDD" id="cd20379">
    <property type="entry name" value="Tudor_dTUD-like"/>
    <property type="match status" value="1"/>
</dbReference>
<reference evidence="5" key="1">
    <citation type="submission" date="2017-02" db="UniProtKB">
        <authorList>
            <consortium name="WormBaseParasite"/>
        </authorList>
    </citation>
    <scope>IDENTIFICATION</scope>
</reference>
<dbReference type="AlphaFoldDB" id="A0A0N5CKT2"/>
<gene>
    <name evidence="3" type="ORF">TCLT_LOCUS695</name>
</gene>